<evidence type="ECO:0000313" key="8">
    <source>
        <dbReference type="EMBL" id="RBP15295.1"/>
    </source>
</evidence>
<dbReference type="InterPro" id="IPR002797">
    <property type="entry name" value="Polysacc_synth"/>
</dbReference>
<keyword evidence="4 7" id="KW-1133">Transmembrane helix</keyword>
<feature type="transmembrane region" description="Helical" evidence="7">
    <location>
        <begin position="297"/>
        <end position="321"/>
    </location>
</feature>
<feature type="transmembrane region" description="Helical" evidence="7">
    <location>
        <begin position="78"/>
        <end position="100"/>
    </location>
</feature>
<accession>A0ABX9G7P0</accession>
<organism evidence="8 9">
    <name type="scientific">Pseudocitrobacter faecalis</name>
    <dbReference type="NCBI Taxonomy" id="1398493"/>
    <lineage>
        <taxon>Bacteria</taxon>
        <taxon>Pseudomonadati</taxon>
        <taxon>Pseudomonadota</taxon>
        <taxon>Gammaproteobacteria</taxon>
        <taxon>Enterobacterales</taxon>
        <taxon>Enterobacteriaceae</taxon>
        <taxon>Pseudocitrobacter</taxon>
    </lineage>
</organism>
<comment type="subcellular location">
    <subcellularLocation>
        <location evidence="1">Cell membrane</location>
        <topology evidence="1">Multi-pass membrane protein</topology>
    </subcellularLocation>
</comment>
<dbReference type="CDD" id="cd13128">
    <property type="entry name" value="MATE_Wzx_like"/>
    <property type="match status" value="1"/>
</dbReference>
<keyword evidence="2" id="KW-1003">Cell membrane</keyword>
<dbReference type="PANTHER" id="PTHR30250:SF11">
    <property type="entry name" value="O-ANTIGEN TRANSPORTER-RELATED"/>
    <property type="match status" value="1"/>
</dbReference>
<feature type="transmembrane region" description="Helical" evidence="7">
    <location>
        <begin position="7"/>
        <end position="25"/>
    </location>
</feature>
<feature type="transmembrane region" description="Helical" evidence="7">
    <location>
        <begin position="37"/>
        <end position="57"/>
    </location>
</feature>
<keyword evidence="3 7" id="KW-0812">Transmembrane</keyword>
<dbReference type="Pfam" id="PF01943">
    <property type="entry name" value="Polysacc_synt"/>
    <property type="match status" value="1"/>
</dbReference>
<reference evidence="8 9" key="1">
    <citation type="submission" date="2018-06" db="EMBL/GenBank/DDBJ databases">
        <title>Genomic Encyclopedia of Type Strains, Phase IV (KMG-IV): sequencing the most valuable type-strain genomes for metagenomic binning, comparative biology and taxonomic classification.</title>
        <authorList>
            <person name="Goeker M."/>
        </authorList>
    </citation>
    <scope>NUCLEOTIDE SEQUENCE [LARGE SCALE GENOMIC DNA]</scope>
    <source>
        <strain evidence="8 9">DSM 27453</strain>
    </source>
</reference>
<keyword evidence="5 7" id="KW-0472">Membrane</keyword>
<sequence>MSLIKNSFFNISGYIVPTLVAIPALGYLARELGAERFGIFTLAMALVGYAGIFDAGMTRAVIREISIYRNDNIEKARITSSAAFFVFFLGSAGTCLMFFLSQSISNILNVSEIYKQEVIISLKILSFSIPIFLVNQIWLAVLEGEENFFNVNMQKWISSSFLAGLPALMLLLYKPTLIGAISGLLLGRILALLVNLCFSYKFIITAGFKFHKYVFIRLIKYGGWITVSNIISPVMSYFDRFIVSHISGAHIVAFYSAPAEAVSRLSIIPAALSRAVFPKLSFAPNETEKKKYLKLSYLLLTIVCGPVVLFCFIFSENILVIWLGEGFRGQPSLILRILLIGYLFNCFAQIPFASIQAAGKAKVTATLHMVELIPYLILLFVFVKHYGIVGAAFVWALRMIVDSFILMYLSKLIKRE</sequence>
<evidence type="ECO:0000256" key="5">
    <source>
        <dbReference type="ARBA" id="ARBA00023136"/>
    </source>
</evidence>
<evidence type="ECO:0000313" key="9">
    <source>
        <dbReference type="Proteomes" id="UP000253201"/>
    </source>
</evidence>
<protein>
    <recommendedName>
        <fullName evidence="6">Putative O-antigen transporter</fullName>
    </recommendedName>
</protein>
<name>A0ABX9G7P0_9ENTR</name>
<dbReference type="Proteomes" id="UP000253201">
    <property type="component" value="Unassembled WGS sequence"/>
</dbReference>
<feature type="transmembrane region" description="Helical" evidence="7">
    <location>
        <begin position="153"/>
        <end position="173"/>
    </location>
</feature>
<feature type="transmembrane region" description="Helical" evidence="7">
    <location>
        <begin position="120"/>
        <end position="141"/>
    </location>
</feature>
<evidence type="ECO:0000256" key="6">
    <source>
        <dbReference type="ARBA" id="ARBA00049738"/>
    </source>
</evidence>
<keyword evidence="9" id="KW-1185">Reference proteome</keyword>
<evidence type="ECO:0000256" key="3">
    <source>
        <dbReference type="ARBA" id="ARBA00022692"/>
    </source>
</evidence>
<evidence type="ECO:0000256" key="7">
    <source>
        <dbReference type="SAM" id="Phobius"/>
    </source>
</evidence>
<dbReference type="PANTHER" id="PTHR30250">
    <property type="entry name" value="PST FAMILY PREDICTED COLANIC ACID TRANSPORTER"/>
    <property type="match status" value="1"/>
</dbReference>
<comment type="caution">
    <text evidence="8">The sequence shown here is derived from an EMBL/GenBank/DDBJ whole genome shotgun (WGS) entry which is preliminary data.</text>
</comment>
<feature type="transmembrane region" description="Helical" evidence="7">
    <location>
        <begin position="333"/>
        <end position="353"/>
    </location>
</feature>
<evidence type="ECO:0000256" key="1">
    <source>
        <dbReference type="ARBA" id="ARBA00004651"/>
    </source>
</evidence>
<evidence type="ECO:0000256" key="2">
    <source>
        <dbReference type="ARBA" id="ARBA00022475"/>
    </source>
</evidence>
<dbReference type="InterPro" id="IPR050833">
    <property type="entry name" value="Poly_Biosynth_Transport"/>
</dbReference>
<evidence type="ECO:0000256" key="4">
    <source>
        <dbReference type="ARBA" id="ARBA00022989"/>
    </source>
</evidence>
<dbReference type="RefSeq" id="WP_113857217.1">
    <property type="nucleotide sequence ID" value="NZ_QNRL01000001.1"/>
</dbReference>
<feature type="transmembrane region" description="Helical" evidence="7">
    <location>
        <begin position="185"/>
        <end position="208"/>
    </location>
</feature>
<dbReference type="EMBL" id="QNRL01000001">
    <property type="protein sequence ID" value="RBP15295.1"/>
    <property type="molecule type" value="Genomic_DNA"/>
</dbReference>
<proteinExistence type="predicted"/>
<gene>
    <name evidence="8" type="ORF">DFQ50_101792</name>
</gene>